<sequence length="66" mass="7121">MRIPYAISAALCFFMMHTLAAPTAVTASVDLGQAQDIPPLPAVGDGPKTNSHSARRPRPRRMRAHP</sequence>
<keyword evidence="2" id="KW-0732">Signal</keyword>
<feature type="region of interest" description="Disordered" evidence="1">
    <location>
        <begin position="35"/>
        <end position="66"/>
    </location>
</feature>
<name>A0ABP1DQK9_9APHY</name>
<keyword evidence="4" id="KW-1185">Reference proteome</keyword>
<evidence type="ECO:0000256" key="1">
    <source>
        <dbReference type="SAM" id="MobiDB-lite"/>
    </source>
</evidence>
<dbReference type="EMBL" id="OZ037948">
    <property type="protein sequence ID" value="CAL1710133.1"/>
    <property type="molecule type" value="Genomic_DNA"/>
</dbReference>
<dbReference type="Proteomes" id="UP001497453">
    <property type="component" value="Chromosome 5"/>
</dbReference>
<organism evidence="3 4">
    <name type="scientific">Somion occarium</name>
    <dbReference type="NCBI Taxonomy" id="3059160"/>
    <lineage>
        <taxon>Eukaryota</taxon>
        <taxon>Fungi</taxon>
        <taxon>Dikarya</taxon>
        <taxon>Basidiomycota</taxon>
        <taxon>Agaricomycotina</taxon>
        <taxon>Agaricomycetes</taxon>
        <taxon>Polyporales</taxon>
        <taxon>Cerrenaceae</taxon>
        <taxon>Somion</taxon>
    </lineage>
</organism>
<feature type="chain" id="PRO_5045471386" evidence="2">
    <location>
        <begin position="21"/>
        <end position="66"/>
    </location>
</feature>
<gene>
    <name evidence="3" type="ORF">GFSPODELE1_LOCUS7669</name>
</gene>
<protein>
    <submittedName>
        <fullName evidence="3">Uncharacterized protein</fullName>
    </submittedName>
</protein>
<evidence type="ECO:0000256" key="2">
    <source>
        <dbReference type="SAM" id="SignalP"/>
    </source>
</evidence>
<evidence type="ECO:0000313" key="4">
    <source>
        <dbReference type="Proteomes" id="UP001497453"/>
    </source>
</evidence>
<proteinExistence type="predicted"/>
<evidence type="ECO:0000313" key="3">
    <source>
        <dbReference type="EMBL" id="CAL1710133.1"/>
    </source>
</evidence>
<accession>A0ABP1DQK9</accession>
<feature type="compositionally biased region" description="Basic residues" evidence="1">
    <location>
        <begin position="53"/>
        <end position="66"/>
    </location>
</feature>
<feature type="signal peptide" evidence="2">
    <location>
        <begin position="1"/>
        <end position="20"/>
    </location>
</feature>
<reference evidence="4" key="1">
    <citation type="submission" date="2024-04" db="EMBL/GenBank/DDBJ databases">
        <authorList>
            <person name="Shaw F."/>
            <person name="Minotto A."/>
        </authorList>
    </citation>
    <scope>NUCLEOTIDE SEQUENCE [LARGE SCALE GENOMIC DNA]</scope>
</reference>